<dbReference type="PANTHER" id="PTHR44068">
    <property type="entry name" value="ZGC:194242"/>
    <property type="match status" value="1"/>
</dbReference>
<comment type="caution">
    <text evidence="5">The sequence shown here is derived from an EMBL/GenBank/DDBJ whole genome shotgun (WGS) entry which is preliminary data.</text>
</comment>
<dbReference type="InterPro" id="IPR029063">
    <property type="entry name" value="SAM-dependent_MTases_sf"/>
</dbReference>
<dbReference type="SUPFAM" id="SSF53335">
    <property type="entry name" value="S-adenosyl-L-methionine-dependent methyltransferases"/>
    <property type="match status" value="1"/>
</dbReference>
<dbReference type="InterPro" id="IPR050447">
    <property type="entry name" value="Erg6_SMT_methyltransf"/>
</dbReference>
<keyword evidence="6" id="KW-1185">Reference proteome</keyword>
<keyword evidence="3" id="KW-0812">Transmembrane</keyword>
<keyword evidence="5" id="KW-0489">Methyltransferase</keyword>
<keyword evidence="3" id="KW-1133">Transmembrane helix</keyword>
<dbReference type="Gene3D" id="3.40.50.150">
    <property type="entry name" value="Vaccinia Virus protein VP39"/>
    <property type="match status" value="1"/>
</dbReference>
<evidence type="ECO:0000313" key="5">
    <source>
        <dbReference type="EMBL" id="KAL2782627.1"/>
    </source>
</evidence>
<dbReference type="InterPro" id="IPR013216">
    <property type="entry name" value="Methyltransf_11"/>
</dbReference>
<dbReference type="Pfam" id="PF08241">
    <property type="entry name" value="Methyltransf_11"/>
    <property type="match status" value="1"/>
</dbReference>
<sequence>MDYHHLEGVAAKTFDGVYTSETFVHATDPEAVLAGFFRVLKPGGRLAMHEYDHDVPADTSQSVTHYALKINEFVGMPTNSLSHRGVLRRMLKDAGFDDVTVQDYSENIKPMARLFYVLAFIPFFFVVILGLERYFINTAGRFGAYYYRSYWRYLAITATKPGPPVEAVRTK</sequence>
<proteinExistence type="inferred from homology"/>
<feature type="domain" description="Methyltransferase type 11" evidence="4">
    <location>
        <begin position="2"/>
        <end position="47"/>
    </location>
</feature>
<organism evidence="5 6">
    <name type="scientific">Aspergillus keveii</name>
    <dbReference type="NCBI Taxonomy" id="714993"/>
    <lineage>
        <taxon>Eukaryota</taxon>
        <taxon>Fungi</taxon>
        <taxon>Dikarya</taxon>
        <taxon>Ascomycota</taxon>
        <taxon>Pezizomycotina</taxon>
        <taxon>Eurotiomycetes</taxon>
        <taxon>Eurotiomycetidae</taxon>
        <taxon>Eurotiales</taxon>
        <taxon>Aspergillaceae</taxon>
        <taxon>Aspergillus</taxon>
        <taxon>Aspergillus subgen. Nidulantes</taxon>
    </lineage>
</organism>
<dbReference type="PANTHER" id="PTHR44068:SF1">
    <property type="entry name" value="HYPOTHETICAL LOC100005854"/>
    <property type="match status" value="1"/>
</dbReference>
<dbReference type="Proteomes" id="UP001610563">
    <property type="component" value="Unassembled WGS sequence"/>
</dbReference>
<evidence type="ECO:0000313" key="6">
    <source>
        <dbReference type="Proteomes" id="UP001610563"/>
    </source>
</evidence>
<evidence type="ECO:0000256" key="2">
    <source>
        <dbReference type="ARBA" id="ARBA00038188"/>
    </source>
</evidence>
<feature type="transmembrane region" description="Helical" evidence="3">
    <location>
        <begin position="114"/>
        <end position="136"/>
    </location>
</feature>
<evidence type="ECO:0000256" key="3">
    <source>
        <dbReference type="SAM" id="Phobius"/>
    </source>
</evidence>
<protein>
    <submittedName>
        <fullName evidence="5">S-adenosyl-L-methionine-dependent methyltransferase</fullName>
    </submittedName>
</protein>
<accession>A0ABR4FHB0</accession>
<reference evidence="5 6" key="1">
    <citation type="submission" date="2024-07" db="EMBL/GenBank/DDBJ databases">
        <title>Section-level genome sequencing and comparative genomics of Aspergillus sections Usti and Cavernicolus.</title>
        <authorList>
            <consortium name="Lawrence Berkeley National Laboratory"/>
            <person name="Nybo J.L."/>
            <person name="Vesth T.C."/>
            <person name="Theobald S."/>
            <person name="Frisvad J.C."/>
            <person name="Larsen T.O."/>
            <person name="Kjaerboelling I."/>
            <person name="Rothschild-Mancinelli K."/>
            <person name="Lyhne E.K."/>
            <person name="Kogle M.E."/>
            <person name="Barry K."/>
            <person name="Clum A."/>
            <person name="Na H."/>
            <person name="Ledsgaard L."/>
            <person name="Lin J."/>
            <person name="Lipzen A."/>
            <person name="Kuo A."/>
            <person name="Riley R."/>
            <person name="Mondo S."/>
            <person name="Labutti K."/>
            <person name="Haridas S."/>
            <person name="Pangalinan J."/>
            <person name="Salamov A.A."/>
            <person name="Simmons B.A."/>
            <person name="Magnuson J.K."/>
            <person name="Chen J."/>
            <person name="Drula E."/>
            <person name="Henrissat B."/>
            <person name="Wiebenga A."/>
            <person name="Lubbers R.J."/>
            <person name="Gomes A.C."/>
            <person name="Makela M.R."/>
            <person name="Stajich J."/>
            <person name="Grigoriev I.V."/>
            <person name="Mortensen U.H."/>
            <person name="De Vries R.P."/>
            <person name="Baker S.E."/>
            <person name="Andersen M.R."/>
        </authorList>
    </citation>
    <scope>NUCLEOTIDE SEQUENCE [LARGE SCALE GENOMIC DNA]</scope>
    <source>
        <strain evidence="5 6">CBS 209.92</strain>
    </source>
</reference>
<dbReference type="EMBL" id="JBFTWV010000366">
    <property type="protein sequence ID" value="KAL2782627.1"/>
    <property type="molecule type" value="Genomic_DNA"/>
</dbReference>
<gene>
    <name evidence="5" type="ORF">BJX66DRAFT_345665</name>
</gene>
<keyword evidence="1" id="KW-0808">Transferase</keyword>
<dbReference type="GO" id="GO:0032259">
    <property type="term" value="P:methylation"/>
    <property type="evidence" value="ECO:0007669"/>
    <property type="project" value="UniProtKB-KW"/>
</dbReference>
<keyword evidence="3" id="KW-0472">Membrane</keyword>
<name>A0ABR4FHB0_9EURO</name>
<comment type="similarity">
    <text evidence="2">Belongs to the class I-like SAM-binding methyltransferase superfamily. Erg6/SMT family.</text>
</comment>
<evidence type="ECO:0000259" key="4">
    <source>
        <dbReference type="Pfam" id="PF08241"/>
    </source>
</evidence>
<dbReference type="GO" id="GO:0008168">
    <property type="term" value="F:methyltransferase activity"/>
    <property type="evidence" value="ECO:0007669"/>
    <property type="project" value="UniProtKB-KW"/>
</dbReference>
<evidence type="ECO:0000256" key="1">
    <source>
        <dbReference type="ARBA" id="ARBA00022679"/>
    </source>
</evidence>